<dbReference type="InterPro" id="IPR001841">
    <property type="entry name" value="Znf_RING"/>
</dbReference>
<dbReference type="PANTHER" id="PTHR16450">
    <property type="entry name" value="RING FINGER PROTEIN 186"/>
    <property type="match status" value="1"/>
</dbReference>
<dbReference type="Gene3D" id="3.30.40.10">
    <property type="entry name" value="Zinc/RING finger domain, C3HC4 (zinc finger)"/>
    <property type="match status" value="1"/>
</dbReference>
<dbReference type="SUPFAM" id="SSF57850">
    <property type="entry name" value="RING/U-box"/>
    <property type="match status" value="1"/>
</dbReference>
<dbReference type="InterPro" id="IPR017907">
    <property type="entry name" value="Znf_RING_CS"/>
</dbReference>
<accession>A0A2A6C8I6</accession>
<dbReference type="PANTHER" id="PTHR16450:SF1">
    <property type="entry name" value="PROTEIN CBG12045"/>
    <property type="match status" value="1"/>
</dbReference>
<evidence type="ECO:0000313" key="2">
    <source>
        <dbReference type="EnsemblMetazoa" id="PPA34932.1"/>
    </source>
</evidence>
<evidence type="ECO:0000313" key="3">
    <source>
        <dbReference type="Proteomes" id="UP000005239"/>
    </source>
</evidence>
<keyword evidence="3" id="KW-1185">Reference proteome</keyword>
<organism evidence="2 3">
    <name type="scientific">Pristionchus pacificus</name>
    <name type="common">Parasitic nematode worm</name>
    <dbReference type="NCBI Taxonomy" id="54126"/>
    <lineage>
        <taxon>Eukaryota</taxon>
        <taxon>Metazoa</taxon>
        <taxon>Ecdysozoa</taxon>
        <taxon>Nematoda</taxon>
        <taxon>Chromadorea</taxon>
        <taxon>Rhabditida</taxon>
        <taxon>Rhabditina</taxon>
        <taxon>Diplogasteromorpha</taxon>
        <taxon>Diplogasteroidea</taxon>
        <taxon>Neodiplogasteridae</taxon>
        <taxon>Pristionchus</taxon>
    </lineage>
</organism>
<dbReference type="PROSITE" id="PS50089">
    <property type="entry name" value="ZF_RING_2"/>
    <property type="match status" value="1"/>
</dbReference>
<reference evidence="3" key="1">
    <citation type="journal article" date="2008" name="Nat. Genet.">
        <title>The Pristionchus pacificus genome provides a unique perspective on nematode lifestyle and parasitism.</title>
        <authorList>
            <person name="Dieterich C."/>
            <person name="Clifton S.W."/>
            <person name="Schuster L.N."/>
            <person name="Chinwalla A."/>
            <person name="Delehaunty K."/>
            <person name="Dinkelacker I."/>
            <person name="Fulton L."/>
            <person name="Fulton R."/>
            <person name="Godfrey J."/>
            <person name="Minx P."/>
            <person name="Mitreva M."/>
            <person name="Roeseler W."/>
            <person name="Tian H."/>
            <person name="Witte H."/>
            <person name="Yang S.P."/>
            <person name="Wilson R.K."/>
            <person name="Sommer R.J."/>
        </authorList>
    </citation>
    <scope>NUCLEOTIDE SEQUENCE [LARGE SCALE GENOMIC DNA]</scope>
    <source>
        <strain evidence="3">PS312</strain>
    </source>
</reference>
<dbReference type="PROSITE" id="PS00518">
    <property type="entry name" value="ZF_RING_1"/>
    <property type="match status" value="1"/>
</dbReference>
<feature type="compositionally biased region" description="Low complexity" evidence="1">
    <location>
        <begin position="237"/>
        <end position="248"/>
    </location>
</feature>
<dbReference type="Proteomes" id="UP000005239">
    <property type="component" value="Unassembled WGS sequence"/>
</dbReference>
<dbReference type="InterPro" id="IPR013083">
    <property type="entry name" value="Znf_RING/FYVE/PHD"/>
</dbReference>
<reference evidence="2" key="2">
    <citation type="submission" date="2022-06" db="UniProtKB">
        <authorList>
            <consortium name="EnsemblMetazoa"/>
        </authorList>
    </citation>
    <scope>IDENTIFICATION</scope>
    <source>
        <strain evidence="2">PS312</strain>
    </source>
</reference>
<evidence type="ECO:0000256" key="1">
    <source>
        <dbReference type="SAM" id="MobiDB-lite"/>
    </source>
</evidence>
<dbReference type="AlphaFoldDB" id="A0A2A6C8I6"/>
<proteinExistence type="predicted"/>
<accession>A0A8R1UL27</accession>
<protein>
    <submittedName>
        <fullName evidence="2">RING-type domain-containing protein</fullName>
    </submittedName>
</protein>
<name>A0A2A6C8I6_PRIPA</name>
<dbReference type="CDD" id="cd16449">
    <property type="entry name" value="RING-HC"/>
    <property type="match status" value="1"/>
</dbReference>
<dbReference type="EnsemblMetazoa" id="PPA34932.1">
    <property type="protein sequence ID" value="PPA34932.1"/>
    <property type="gene ID" value="WBGene00273301"/>
</dbReference>
<sequence length="302" mass="33431">MVAGLADPPFCPLRDQINAAWRLIATYARINLVEAFWLDEAVDAILDGNEHFPYADPYGWRSGTPSKHWSTQRLVECWHLIATHAHLIDPVWLKAVAVELKDENWGFVGAIGGNLKDGFNDATMALTKYEEWAADEERPVLFAELIDGMTPEELKQRKIEQLREENDACTASFSRTCRICLTQNPCRRACFTTCGHCLCLPCAENRNRDTQLTCPFCLEEGVAVKLFEEEEERDIDSASSHPSASVAADQPTFSRAPAASATRGVRVRAPASASRAAISYVWPAPCRSSSEAVGSLVQCAPR</sequence>
<gene>
    <name evidence="2" type="primary">WBGene00273301</name>
</gene>
<feature type="region of interest" description="Disordered" evidence="1">
    <location>
        <begin position="233"/>
        <end position="260"/>
    </location>
</feature>
<dbReference type="OrthoDB" id="2401875at2759"/>